<evidence type="ECO:0000313" key="2">
    <source>
        <dbReference type="Proteomes" id="UP000660675"/>
    </source>
</evidence>
<protein>
    <submittedName>
        <fullName evidence="1">Uncharacterized protein</fullName>
    </submittedName>
</protein>
<name>A0ABQ2VYM5_9ACTN</name>
<reference evidence="2" key="1">
    <citation type="journal article" date="2019" name="Int. J. Syst. Evol. Microbiol.">
        <title>The Global Catalogue of Microorganisms (GCM) 10K type strain sequencing project: providing services to taxonomists for standard genome sequencing and annotation.</title>
        <authorList>
            <consortium name="The Broad Institute Genomics Platform"/>
            <consortium name="The Broad Institute Genome Sequencing Center for Infectious Disease"/>
            <person name="Wu L."/>
            <person name="Ma J."/>
        </authorList>
    </citation>
    <scope>NUCLEOTIDE SEQUENCE [LARGE SCALE GENOMIC DNA]</scope>
    <source>
        <strain evidence="2">JCM 4376</strain>
    </source>
</reference>
<sequence>MTEPEPKPVPSAAAVRKLLHALAQGVRHDAGLALVLIGEPWSLGTVLDRAAELELIRRRHLTDAGRLLLGGAGGGPVRAQRVAANPPPNDRCCCGSCAATGRTTVMPPITLCRSGRGAEI</sequence>
<keyword evidence="2" id="KW-1185">Reference proteome</keyword>
<organism evidence="1 2">
    <name type="scientific">Streptomyces gelaticus</name>
    <dbReference type="NCBI Taxonomy" id="285446"/>
    <lineage>
        <taxon>Bacteria</taxon>
        <taxon>Bacillati</taxon>
        <taxon>Actinomycetota</taxon>
        <taxon>Actinomycetes</taxon>
        <taxon>Kitasatosporales</taxon>
        <taxon>Streptomycetaceae</taxon>
        <taxon>Streptomyces</taxon>
    </lineage>
</organism>
<accession>A0ABQ2VYM5</accession>
<proteinExistence type="predicted"/>
<dbReference type="Proteomes" id="UP000660675">
    <property type="component" value="Unassembled WGS sequence"/>
</dbReference>
<gene>
    <name evidence="1" type="ORF">GCM10015535_28710</name>
</gene>
<evidence type="ECO:0000313" key="1">
    <source>
        <dbReference type="EMBL" id="GGV84275.1"/>
    </source>
</evidence>
<dbReference type="EMBL" id="BMTF01000008">
    <property type="protein sequence ID" value="GGV84275.1"/>
    <property type="molecule type" value="Genomic_DNA"/>
</dbReference>
<comment type="caution">
    <text evidence="1">The sequence shown here is derived from an EMBL/GenBank/DDBJ whole genome shotgun (WGS) entry which is preliminary data.</text>
</comment>